<protein>
    <recommendedName>
        <fullName evidence="11 12">Replicative DNA helicase</fullName>
        <ecNumber evidence="11 12">5.6.2.3</ecNumber>
    </recommendedName>
</protein>
<keyword evidence="9" id="KW-0413">Isomerase</keyword>
<dbReference type="Proteomes" id="UP000624041">
    <property type="component" value="Unassembled WGS sequence"/>
</dbReference>
<sequence length="421" mass="48269">MDATLEAEYGLLGCVLKQGELIKEITLQEKHFSNANNQIIFKTLREIEQANEPIDLVSVVVRLGNTNLSRIGGRKHLSDLINSVARIESYKAYEKFILESWKIREARKIQGIEIHSLDDLAAVVEKYDEIELENNDDDYDHIEAMSQLYQSIEEQEPGLSGIDTGFQDLNRMLDGFQKGDLIISAARPSVGKTAKMLNHAKAHGENGGVSAIFSLEMFKDQLNKRMLSTIGRIDGHKMRNPKQYFNADDWSRFTNAMGILSNMNMHIYDKAGQTVNEIRSKVSKLRKDYPDKDILVMIDYLQLIRSDRRYENKNIEVGEITRSLKELARDMDVPVYLLSQLSRGVENRQDKRPMMSDIRDSGSVEQDADVIEFLYRDDYYDSSSEKQNIIEVIIAKQRNGKVGTVELAFLKEYNLFADLRH</sequence>
<comment type="similarity">
    <text evidence="1 12">Belongs to the helicase family. DnaB subfamily.</text>
</comment>
<comment type="function">
    <text evidence="12">The main replicative DNA helicase, it participates in initiation and elongation during chromosome replication. Travels ahead of the DNA replisome, separating dsDNA into templates for DNA synthesis. A processive ATP-dependent 5'-3' DNA helicase it has DNA-dependent ATPase activity.</text>
</comment>
<dbReference type="GO" id="GO:0005829">
    <property type="term" value="C:cytosol"/>
    <property type="evidence" value="ECO:0007669"/>
    <property type="project" value="TreeGrafter"/>
</dbReference>
<dbReference type="SUPFAM" id="SSF48024">
    <property type="entry name" value="N-terminal domain of DnaB helicase"/>
    <property type="match status" value="1"/>
</dbReference>
<dbReference type="GO" id="GO:0043139">
    <property type="term" value="F:5'-3' DNA helicase activity"/>
    <property type="evidence" value="ECO:0007669"/>
    <property type="project" value="UniProtKB-EC"/>
</dbReference>
<evidence type="ECO:0000256" key="8">
    <source>
        <dbReference type="ARBA" id="ARBA00023125"/>
    </source>
</evidence>
<dbReference type="PANTHER" id="PTHR30153:SF2">
    <property type="entry name" value="REPLICATIVE DNA HELICASE"/>
    <property type="match status" value="1"/>
</dbReference>
<keyword evidence="15" id="KW-1185">Reference proteome</keyword>
<keyword evidence="5 12" id="KW-0378">Hydrolase</keyword>
<keyword evidence="3 12" id="KW-0235">DNA replication</keyword>
<evidence type="ECO:0000313" key="15">
    <source>
        <dbReference type="Proteomes" id="UP000624041"/>
    </source>
</evidence>
<dbReference type="Pfam" id="PF00772">
    <property type="entry name" value="DnaB"/>
    <property type="match status" value="1"/>
</dbReference>
<dbReference type="EC" id="5.6.2.3" evidence="11 12"/>
<evidence type="ECO:0000259" key="13">
    <source>
        <dbReference type="PROSITE" id="PS51199"/>
    </source>
</evidence>
<evidence type="ECO:0000256" key="6">
    <source>
        <dbReference type="ARBA" id="ARBA00022806"/>
    </source>
</evidence>
<dbReference type="InterPro" id="IPR016136">
    <property type="entry name" value="DNA_helicase_N/primase_C"/>
</dbReference>
<dbReference type="PANTHER" id="PTHR30153">
    <property type="entry name" value="REPLICATIVE DNA HELICASE DNAB"/>
    <property type="match status" value="1"/>
</dbReference>
<evidence type="ECO:0000256" key="12">
    <source>
        <dbReference type="RuleBase" id="RU362085"/>
    </source>
</evidence>
<evidence type="ECO:0000256" key="10">
    <source>
        <dbReference type="ARBA" id="ARBA00048954"/>
    </source>
</evidence>
<feature type="domain" description="SF4 helicase" evidence="13">
    <location>
        <begin position="155"/>
        <end position="421"/>
    </location>
</feature>
<evidence type="ECO:0000256" key="7">
    <source>
        <dbReference type="ARBA" id="ARBA00022840"/>
    </source>
</evidence>
<reference evidence="14" key="1">
    <citation type="journal article" date="2014" name="Int. J. Syst. Evol. Microbiol.">
        <title>Complete genome sequence of Corynebacterium casei LMG S-19264T (=DSM 44701T), isolated from a smear-ripened cheese.</title>
        <authorList>
            <consortium name="US DOE Joint Genome Institute (JGI-PGF)"/>
            <person name="Walter F."/>
            <person name="Albersmeier A."/>
            <person name="Kalinowski J."/>
            <person name="Ruckert C."/>
        </authorList>
    </citation>
    <scope>NUCLEOTIDE SEQUENCE</scope>
    <source>
        <strain evidence="14">JCM 17251</strain>
    </source>
</reference>
<dbReference type="GO" id="GO:1990077">
    <property type="term" value="C:primosome complex"/>
    <property type="evidence" value="ECO:0007669"/>
    <property type="project" value="UniProtKB-UniRule"/>
</dbReference>
<dbReference type="InterPro" id="IPR036185">
    <property type="entry name" value="DNA_heli_DnaB-like_N_sf"/>
</dbReference>
<accession>A0A917XVD3</accession>
<reference evidence="14" key="2">
    <citation type="submission" date="2020-09" db="EMBL/GenBank/DDBJ databases">
        <authorList>
            <person name="Sun Q."/>
            <person name="Ohkuma M."/>
        </authorList>
    </citation>
    <scope>NUCLEOTIDE SEQUENCE</scope>
    <source>
        <strain evidence="14">JCM 17251</strain>
    </source>
</reference>
<evidence type="ECO:0000256" key="3">
    <source>
        <dbReference type="ARBA" id="ARBA00022705"/>
    </source>
</evidence>
<dbReference type="SUPFAM" id="SSF52540">
    <property type="entry name" value="P-loop containing nucleoside triphosphate hydrolases"/>
    <property type="match status" value="1"/>
</dbReference>
<comment type="caution">
    <text evidence="14">The sequence shown here is derived from an EMBL/GenBank/DDBJ whole genome shotgun (WGS) entry which is preliminary data.</text>
</comment>
<dbReference type="GO" id="GO:0005524">
    <property type="term" value="F:ATP binding"/>
    <property type="evidence" value="ECO:0007669"/>
    <property type="project" value="UniProtKB-UniRule"/>
</dbReference>
<keyword evidence="7 12" id="KW-0067">ATP-binding</keyword>
<organism evidence="14 15">
    <name type="scientific">Oceanobacillus indicireducens</name>
    <dbReference type="NCBI Taxonomy" id="1004261"/>
    <lineage>
        <taxon>Bacteria</taxon>
        <taxon>Bacillati</taxon>
        <taxon>Bacillota</taxon>
        <taxon>Bacilli</taxon>
        <taxon>Bacillales</taxon>
        <taxon>Bacillaceae</taxon>
        <taxon>Oceanobacillus</taxon>
    </lineage>
</organism>
<dbReference type="AlphaFoldDB" id="A0A917XVD3"/>
<dbReference type="InterPro" id="IPR027417">
    <property type="entry name" value="P-loop_NTPase"/>
</dbReference>
<dbReference type="InterPro" id="IPR007692">
    <property type="entry name" value="DNA_helicase_DnaB"/>
</dbReference>
<evidence type="ECO:0000256" key="11">
    <source>
        <dbReference type="NCBIfam" id="TIGR00665"/>
    </source>
</evidence>
<evidence type="ECO:0000313" key="14">
    <source>
        <dbReference type="EMBL" id="GGN54969.1"/>
    </source>
</evidence>
<gene>
    <name evidence="14" type="ORF">GCM10007971_13310</name>
</gene>
<dbReference type="GO" id="GO:0016787">
    <property type="term" value="F:hydrolase activity"/>
    <property type="evidence" value="ECO:0007669"/>
    <property type="project" value="UniProtKB-KW"/>
</dbReference>
<evidence type="ECO:0000256" key="9">
    <source>
        <dbReference type="ARBA" id="ARBA00023235"/>
    </source>
</evidence>
<evidence type="ECO:0000256" key="4">
    <source>
        <dbReference type="ARBA" id="ARBA00022741"/>
    </source>
</evidence>
<dbReference type="InterPro" id="IPR007693">
    <property type="entry name" value="DNA_helicase_DnaB-like_N"/>
</dbReference>
<keyword evidence="8 12" id="KW-0238">DNA-binding</keyword>
<keyword evidence="2 12" id="KW-0639">Primosome</keyword>
<dbReference type="Gene3D" id="3.40.50.300">
    <property type="entry name" value="P-loop containing nucleotide triphosphate hydrolases"/>
    <property type="match status" value="1"/>
</dbReference>
<evidence type="ECO:0000256" key="2">
    <source>
        <dbReference type="ARBA" id="ARBA00022515"/>
    </source>
</evidence>
<dbReference type="Pfam" id="PF03796">
    <property type="entry name" value="DnaB_C"/>
    <property type="match status" value="1"/>
</dbReference>
<dbReference type="CDD" id="cd00984">
    <property type="entry name" value="DnaB_C"/>
    <property type="match status" value="1"/>
</dbReference>
<keyword evidence="6 12" id="KW-0347">Helicase</keyword>
<dbReference type="GO" id="GO:0003677">
    <property type="term" value="F:DNA binding"/>
    <property type="evidence" value="ECO:0007669"/>
    <property type="project" value="UniProtKB-UniRule"/>
</dbReference>
<dbReference type="GO" id="GO:0006269">
    <property type="term" value="P:DNA replication, synthesis of primer"/>
    <property type="evidence" value="ECO:0007669"/>
    <property type="project" value="UniProtKB-UniRule"/>
</dbReference>
<dbReference type="InterPro" id="IPR007694">
    <property type="entry name" value="DNA_helicase_DnaB-like_C"/>
</dbReference>
<proteinExistence type="inferred from homology"/>
<dbReference type="Gene3D" id="1.10.860.10">
    <property type="entry name" value="DNAb Helicase, Chain A"/>
    <property type="match status" value="1"/>
</dbReference>
<name>A0A917XVD3_9BACI</name>
<evidence type="ECO:0000256" key="5">
    <source>
        <dbReference type="ARBA" id="ARBA00022801"/>
    </source>
</evidence>
<keyword evidence="4 12" id="KW-0547">Nucleotide-binding</keyword>
<evidence type="ECO:0000256" key="1">
    <source>
        <dbReference type="ARBA" id="ARBA00008428"/>
    </source>
</evidence>
<dbReference type="NCBIfam" id="TIGR00665">
    <property type="entry name" value="DnaB"/>
    <property type="match status" value="1"/>
</dbReference>
<comment type="catalytic activity">
    <reaction evidence="10 12">
        <text>ATP + H2O = ADP + phosphate + H(+)</text>
        <dbReference type="Rhea" id="RHEA:13065"/>
        <dbReference type="ChEBI" id="CHEBI:15377"/>
        <dbReference type="ChEBI" id="CHEBI:15378"/>
        <dbReference type="ChEBI" id="CHEBI:30616"/>
        <dbReference type="ChEBI" id="CHEBI:43474"/>
        <dbReference type="ChEBI" id="CHEBI:456216"/>
        <dbReference type="EC" id="5.6.2.3"/>
    </reaction>
</comment>
<dbReference type="PROSITE" id="PS51199">
    <property type="entry name" value="SF4_HELICASE"/>
    <property type="match status" value="1"/>
</dbReference>
<dbReference type="RefSeq" id="WP_188856538.1">
    <property type="nucleotide sequence ID" value="NZ_BMOS01000007.1"/>
</dbReference>
<dbReference type="EMBL" id="BMOS01000007">
    <property type="protein sequence ID" value="GGN54969.1"/>
    <property type="molecule type" value="Genomic_DNA"/>
</dbReference>